<proteinExistence type="predicted"/>
<evidence type="ECO:0000313" key="2">
    <source>
        <dbReference type="Proteomes" id="UP000008063"/>
    </source>
</evidence>
<sequence>MACALLRVSILARSSRAKASERRMSSWQHSGSFSATLCTSWMETLKLDQGTHTHRVPASISIWHSSMRRWCAIMRRLLSWLKAYHSAWKADQRGKKGEPRRQDVLETEAEILLS</sequence>
<keyword evidence="2" id="KW-1185">Reference proteome</keyword>
<organism evidence="2">
    <name type="scientific">Serpula lacrymans var. lacrymans (strain S7.3)</name>
    <name type="common">Dry rot fungus</name>
    <dbReference type="NCBI Taxonomy" id="936435"/>
    <lineage>
        <taxon>Eukaryota</taxon>
        <taxon>Fungi</taxon>
        <taxon>Dikarya</taxon>
        <taxon>Basidiomycota</taxon>
        <taxon>Agaricomycotina</taxon>
        <taxon>Agaricomycetes</taxon>
        <taxon>Agaricomycetidae</taxon>
        <taxon>Boletales</taxon>
        <taxon>Coniophorineae</taxon>
        <taxon>Serpulaceae</taxon>
        <taxon>Serpula</taxon>
    </lineage>
</organism>
<evidence type="ECO:0000313" key="1">
    <source>
        <dbReference type="EMBL" id="EGN97455.1"/>
    </source>
</evidence>
<dbReference type="InParanoid" id="F8Q2P4"/>
<accession>F8Q2P4</accession>
<gene>
    <name evidence="1" type="ORF">SERLA73DRAFT_169782</name>
</gene>
<reference evidence="2" key="1">
    <citation type="journal article" date="2011" name="Science">
        <title>The plant cell wall-decomposing machinery underlies the functional diversity of forest fungi.</title>
        <authorList>
            <person name="Eastwood D.C."/>
            <person name="Floudas D."/>
            <person name="Binder M."/>
            <person name="Majcherczyk A."/>
            <person name="Schneider P."/>
            <person name="Aerts A."/>
            <person name="Asiegbu F.O."/>
            <person name="Baker S.E."/>
            <person name="Barry K."/>
            <person name="Bendiksby M."/>
            <person name="Blumentritt M."/>
            <person name="Coutinho P.M."/>
            <person name="Cullen D."/>
            <person name="de Vries R.P."/>
            <person name="Gathman A."/>
            <person name="Goodell B."/>
            <person name="Henrissat B."/>
            <person name="Ihrmark K."/>
            <person name="Kauserud H."/>
            <person name="Kohler A."/>
            <person name="LaButti K."/>
            <person name="Lapidus A."/>
            <person name="Lavin J.L."/>
            <person name="Lee Y.-H."/>
            <person name="Lindquist E."/>
            <person name="Lilly W."/>
            <person name="Lucas S."/>
            <person name="Morin E."/>
            <person name="Murat C."/>
            <person name="Oguiza J.A."/>
            <person name="Park J."/>
            <person name="Pisabarro A.G."/>
            <person name="Riley R."/>
            <person name="Rosling A."/>
            <person name="Salamov A."/>
            <person name="Schmidt O."/>
            <person name="Schmutz J."/>
            <person name="Skrede I."/>
            <person name="Stenlid J."/>
            <person name="Wiebenga A."/>
            <person name="Xie X."/>
            <person name="Kuees U."/>
            <person name="Hibbett D.S."/>
            <person name="Hoffmeister D."/>
            <person name="Hoegberg N."/>
            <person name="Martin F."/>
            <person name="Grigoriev I.V."/>
            <person name="Watkinson S.C."/>
        </authorList>
    </citation>
    <scope>NUCLEOTIDE SEQUENCE [LARGE SCALE GENOMIC DNA]</scope>
    <source>
        <strain evidence="2">strain S7.3</strain>
    </source>
</reference>
<dbReference type="EMBL" id="GL945482">
    <property type="protein sequence ID" value="EGN97455.1"/>
    <property type="molecule type" value="Genomic_DNA"/>
</dbReference>
<name>F8Q2P4_SERL3</name>
<dbReference type="HOGENOM" id="CLU_2122584_0_0_1"/>
<dbReference type="AlphaFoldDB" id="F8Q2P4"/>
<protein>
    <submittedName>
        <fullName evidence="1">Uncharacterized protein</fullName>
    </submittedName>
</protein>
<dbReference type="Proteomes" id="UP000008063">
    <property type="component" value="Unassembled WGS sequence"/>
</dbReference>